<dbReference type="Pfam" id="PF02152">
    <property type="entry name" value="FolB"/>
    <property type="match status" value="1"/>
</dbReference>
<dbReference type="GO" id="GO:0005737">
    <property type="term" value="C:cytoplasm"/>
    <property type="evidence" value="ECO:0007669"/>
    <property type="project" value="TreeGrafter"/>
</dbReference>
<dbReference type="GO" id="GO:0046656">
    <property type="term" value="P:folic acid biosynthetic process"/>
    <property type="evidence" value="ECO:0007669"/>
    <property type="project" value="UniProtKB-UniRule"/>
</dbReference>
<dbReference type="InterPro" id="IPR006157">
    <property type="entry name" value="FolB_dom"/>
</dbReference>
<evidence type="ECO:0000256" key="1">
    <source>
        <dbReference type="ARBA" id="ARBA00001353"/>
    </source>
</evidence>
<dbReference type="GO" id="GO:0046654">
    <property type="term" value="P:tetrahydrofolate biosynthetic process"/>
    <property type="evidence" value="ECO:0007669"/>
    <property type="project" value="UniProtKB-UniRule"/>
</dbReference>
<evidence type="ECO:0000259" key="7">
    <source>
        <dbReference type="SMART" id="SM00905"/>
    </source>
</evidence>
<evidence type="ECO:0000313" key="9">
    <source>
        <dbReference type="Proteomes" id="UP000256541"/>
    </source>
</evidence>
<evidence type="ECO:0000256" key="4">
    <source>
        <dbReference type="ARBA" id="ARBA00022909"/>
    </source>
</evidence>
<protein>
    <recommendedName>
        <fullName evidence="6">7,8-dihydroneopterin aldolase</fullName>
        <ecNumber evidence="6">4.1.2.25</ecNumber>
    </recommendedName>
</protein>
<keyword evidence="5 6" id="KW-0456">Lyase</keyword>
<dbReference type="FunFam" id="3.30.1130.10:FF:000003">
    <property type="entry name" value="7,8-dihydroneopterin aldolase"/>
    <property type="match status" value="1"/>
</dbReference>
<dbReference type="Gene3D" id="3.30.1130.10">
    <property type="match status" value="1"/>
</dbReference>
<dbReference type="NCBIfam" id="TIGR00525">
    <property type="entry name" value="folB"/>
    <property type="match status" value="1"/>
</dbReference>
<evidence type="ECO:0000313" key="8">
    <source>
        <dbReference type="EMBL" id="RFA12446.1"/>
    </source>
</evidence>
<sequence length="136" mass="14467">MTAEPGASSNLARVPDELDSLTVTGLTVQANHGVYEHERRDGQPFVIDLTVWLDTTSAAASDDLDQTLNYGVLAKQVHDAVAADPVDLIETLAERVAGIALASPVANRVRVTVHKPEAPITVPFADVSITITRSRA</sequence>
<dbReference type="GO" id="GO:0004150">
    <property type="term" value="F:dihydroneopterin aldolase activity"/>
    <property type="evidence" value="ECO:0007669"/>
    <property type="project" value="UniProtKB-UniRule"/>
</dbReference>
<dbReference type="Proteomes" id="UP000256541">
    <property type="component" value="Unassembled WGS sequence"/>
</dbReference>
<evidence type="ECO:0000256" key="5">
    <source>
        <dbReference type="ARBA" id="ARBA00023239"/>
    </source>
</evidence>
<dbReference type="SUPFAM" id="SSF55620">
    <property type="entry name" value="Tetrahydrobiopterin biosynthesis enzymes-like"/>
    <property type="match status" value="1"/>
</dbReference>
<evidence type="ECO:0000256" key="6">
    <source>
        <dbReference type="RuleBase" id="RU362079"/>
    </source>
</evidence>
<dbReference type="InterPro" id="IPR006156">
    <property type="entry name" value="Dihydroneopterin_aldolase"/>
</dbReference>
<dbReference type="InterPro" id="IPR043133">
    <property type="entry name" value="GTP-CH-I_C/QueF"/>
</dbReference>
<dbReference type="EMBL" id="NBXB01000041">
    <property type="protein sequence ID" value="RFA12446.1"/>
    <property type="molecule type" value="Genomic_DNA"/>
</dbReference>
<dbReference type="PANTHER" id="PTHR42844:SF1">
    <property type="entry name" value="DIHYDRONEOPTERIN ALDOLASE 1-RELATED"/>
    <property type="match status" value="1"/>
</dbReference>
<keyword evidence="4 6" id="KW-0289">Folate biosynthesis</keyword>
<comment type="similarity">
    <text evidence="3 6">Belongs to the DHNA family.</text>
</comment>
<dbReference type="NCBIfam" id="TIGR00526">
    <property type="entry name" value="folB_dom"/>
    <property type="match status" value="1"/>
</dbReference>
<dbReference type="PANTHER" id="PTHR42844">
    <property type="entry name" value="DIHYDRONEOPTERIN ALDOLASE 1-RELATED"/>
    <property type="match status" value="1"/>
</dbReference>
<feature type="domain" description="Dihydroneopterin aldolase/epimerase" evidence="7">
    <location>
        <begin position="21"/>
        <end position="133"/>
    </location>
</feature>
<accession>A0A3E0VRE3</accession>
<dbReference type="CDD" id="cd00534">
    <property type="entry name" value="DHNA_DHNTPE"/>
    <property type="match status" value="1"/>
</dbReference>
<reference evidence="8 9" key="1">
    <citation type="submission" date="2017-04" db="EMBL/GenBank/DDBJ databases">
        <title>Comparative genome analysis of Subtercola boreus.</title>
        <authorList>
            <person name="Cho Y.-J."/>
            <person name="Cho A."/>
            <person name="Kim O.-S."/>
            <person name="Lee J.-I."/>
        </authorList>
    </citation>
    <scope>NUCLEOTIDE SEQUENCE [LARGE SCALE GENOMIC DNA]</scope>
    <source>
        <strain evidence="8 9">P27479</strain>
    </source>
</reference>
<dbReference type="EC" id="4.1.2.25" evidence="6"/>
<organism evidence="8 9">
    <name type="scientific">Subtercola boreus</name>
    <dbReference type="NCBI Taxonomy" id="120213"/>
    <lineage>
        <taxon>Bacteria</taxon>
        <taxon>Bacillati</taxon>
        <taxon>Actinomycetota</taxon>
        <taxon>Actinomycetes</taxon>
        <taxon>Micrococcales</taxon>
        <taxon>Microbacteriaceae</taxon>
        <taxon>Subtercola</taxon>
    </lineage>
</organism>
<comment type="function">
    <text evidence="6">Catalyzes the conversion of 7,8-dihydroneopterin to 6-hydroxymethyl-7,8-dihydropterin.</text>
</comment>
<evidence type="ECO:0000256" key="2">
    <source>
        <dbReference type="ARBA" id="ARBA00005013"/>
    </source>
</evidence>
<proteinExistence type="inferred from homology"/>
<comment type="catalytic activity">
    <reaction evidence="1 6">
        <text>7,8-dihydroneopterin = 6-hydroxymethyl-7,8-dihydropterin + glycolaldehyde</text>
        <dbReference type="Rhea" id="RHEA:10540"/>
        <dbReference type="ChEBI" id="CHEBI:17001"/>
        <dbReference type="ChEBI" id="CHEBI:17071"/>
        <dbReference type="ChEBI" id="CHEBI:44841"/>
        <dbReference type="EC" id="4.1.2.25"/>
    </reaction>
</comment>
<dbReference type="AlphaFoldDB" id="A0A3E0VRE3"/>
<comment type="pathway">
    <text evidence="2 6">Cofactor biosynthesis; tetrahydrofolate biosynthesis; 2-amino-4-hydroxy-6-hydroxymethyl-7,8-dihydropteridine diphosphate from 7,8-dihydroneopterin triphosphate: step 3/4.</text>
</comment>
<name>A0A3E0VRE3_9MICO</name>
<comment type="caution">
    <text evidence="8">The sequence shown here is derived from an EMBL/GenBank/DDBJ whole genome shotgun (WGS) entry which is preliminary data.</text>
</comment>
<dbReference type="SMART" id="SM00905">
    <property type="entry name" value="FolB"/>
    <property type="match status" value="1"/>
</dbReference>
<evidence type="ECO:0000256" key="3">
    <source>
        <dbReference type="ARBA" id="ARBA00005708"/>
    </source>
</evidence>
<gene>
    <name evidence="8" type="ORF">B7R22_15060</name>
</gene>
<dbReference type="UniPathway" id="UPA00077">
    <property type="reaction ID" value="UER00154"/>
</dbReference>